<dbReference type="Proteomes" id="UP000231067">
    <property type="component" value="Unassembled WGS sequence"/>
</dbReference>
<dbReference type="InterPro" id="IPR025965">
    <property type="entry name" value="FlgD/Vpr_Ig-like"/>
</dbReference>
<keyword evidence="1" id="KW-0732">Signal</keyword>
<dbReference type="PROSITE" id="PS00018">
    <property type="entry name" value="EF_HAND_1"/>
    <property type="match status" value="1"/>
</dbReference>
<dbReference type="InterPro" id="IPR026444">
    <property type="entry name" value="Secre_tail"/>
</dbReference>
<dbReference type="Pfam" id="PF13860">
    <property type="entry name" value="FlgD_ig"/>
    <property type="match status" value="1"/>
</dbReference>
<dbReference type="GO" id="GO:0000272">
    <property type="term" value="P:polysaccharide catabolic process"/>
    <property type="evidence" value="ECO:0007669"/>
    <property type="project" value="InterPro"/>
</dbReference>
<dbReference type="Pfam" id="PF20009">
    <property type="entry name" value="GEVED"/>
    <property type="match status" value="1"/>
</dbReference>
<feature type="domain" description="DUF11" evidence="2">
    <location>
        <begin position="475"/>
        <end position="589"/>
    </location>
</feature>
<dbReference type="Pfam" id="PF00404">
    <property type="entry name" value="Dockerin_1"/>
    <property type="match status" value="1"/>
</dbReference>
<evidence type="ECO:0000313" key="5">
    <source>
        <dbReference type="EMBL" id="PIP42490.1"/>
    </source>
</evidence>
<dbReference type="InterPro" id="IPR036439">
    <property type="entry name" value="Dockerin_dom_sf"/>
</dbReference>
<reference evidence="5 6" key="1">
    <citation type="submission" date="2017-09" db="EMBL/GenBank/DDBJ databases">
        <title>Depth-based differentiation of microbial function through sediment-hosted aquifers and enrichment of novel symbionts in the deep terrestrial subsurface.</title>
        <authorList>
            <person name="Probst A.J."/>
            <person name="Ladd B."/>
            <person name="Jarett J.K."/>
            <person name="Geller-Mcgrath D.E."/>
            <person name="Sieber C.M."/>
            <person name="Emerson J.B."/>
            <person name="Anantharaman K."/>
            <person name="Thomas B.C."/>
            <person name="Malmstrom R."/>
            <person name="Stieglmeier M."/>
            <person name="Klingl A."/>
            <person name="Woyke T."/>
            <person name="Ryan C.M."/>
            <person name="Banfield J.F."/>
        </authorList>
    </citation>
    <scope>NUCLEOTIDE SEQUENCE [LARGE SCALE GENOMIC DNA]</scope>
    <source>
        <strain evidence="5">CG23_combo_of_CG06-09_8_20_14_all_40_23</strain>
    </source>
</reference>
<feature type="domain" description="FlgD/Vpr Ig-like" evidence="3">
    <location>
        <begin position="790"/>
        <end position="849"/>
    </location>
</feature>
<dbReference type="Gene3D" id="2.60.40.4070">
    <property type="match status" value="1"/>
</dbReference>
<dbReference type="EMBL" id="PCSH01000004">
    <property type="protein sequence ID" value="PIP42490.1"/>
    <property type="molecule type" value="Genomic_DNA"/>
</dbReference>
<proteinExistence type="predicted"/>
<name>A0A2H0ACB8_9BACT</name>
<dbReference type="AlphaFoldDB" id="A0A2H0ACB8"/>
<dbReference type="Pfam" id="PF01345">
    <property type="entry name" value="DUF11"/>
    <property type="match status" value="1"/>
</dbReference>
<organism evidence="5 6">
    <name type="scientific">Candidatus Desantisbacteria bacterium CG23_combo_of_CG06-09_8_20_14_all_40_23</name>
    <dbReference type="NCBI Taxonomy" id="1974550"/>
    <lineage>
        <taxon>Bacteria</taxon>
        <taxon>Candidatus Desantisiibacteriota</taxon>
    </lineage>
</organism>
<dbReference type="NCBIfam" id="TIGR04183">
    <property type="entry name" value="Por_Secre_tail"/>
    <property type="match status" value="1"/>
</dbReference>
<evidence type="ECO:0000256" key="1">
    <source>
        <dbReference type="SAM" id="SignalP"/>
    </source>
</evidence>
<feature type="chain" id="PRO_5013822867" description="FlgD Ig-like domain-containing protein" evidence="1">
    <location>
        <begin position="18"/>
        <end position="860"/>
    </location>
</feature>
<dbReference type="Gene3D" id="2.60.120.260">
    <property type="entry name" value="Galactose-binding domain-like"/>
    <property type="match status" value="1"/>
</dbReference>
<dbReference type="SUPFAM" id="SSF63446">
    <property type="entry name" value="Type I dockerin domain"/>
    <property type="match status" value="1"/>
</dbReference>
<comment type="caution">
    <text evidence="5">The sequence shown here is derived from an EMBL/GenBank/DDBJ whole genome shotgun (WGS) entry which is preliminary data.</text>
</comment>
<gene>
    <name evidence="5" type="ORF">COX18_00150</name>
</gene>
<dbReference type="Gene3D" id="1.10.1330.10">
    <property type="entry name" value="Dockerin domain"/>
    <property type="match status" value="1"/>
</dbReference>
<protein>
    <recommendedName>
        <fullName evidence="7">FlgD Ig-like domain-containing protein</fullName>
    </recommendedName>
</protein>
<evidence type="ECO:0000259" key="3">
    <source>
        <dbReference type="Pfam" id="PF13860"/>
    </source>
</evidence>
<evidence type="ECO:0000313" key="6">
    <source>
        <dbReference type="Proteomes" id="UP000231067"/>
    </source>
</evidence>
<accession>A0A2H0ACB8</accession>
<dbReference type="InterPro" id="IPR018247">
    <property type="entry name" value="EF_Hand_1_Ca_BS"/>
</dbReference>
<dbReference type="GO" id="GO:0004553">
    <property type="term" value="F:hydrolase activity, hydrolyzing O-glycosyl compounds"/>
    <property type="evidence" value="ECO:0007669"/>
    <property type="project" value="InterPro"/>
</dbReference>
<feature type="signal peptide" evidence="1">
    <location>
        <begin position="1"/>
        <end position="17"/>
    </location>
</feature>
<evidence type="ECO:0000259" key="4">
    <source>
        <dbReference type="Pfam" id="PF20009"/>
    </source>
</evidence>
<dbReference type="InterPro" id="IPR002105">
    <property type="entry name" value="Dockerin_1_rpt"/>
</dbReference>
<sequence>MYLIIAVMMFIACPAFAGTNLLQNPGFESGDFSSWHVEGSATSGVAKDTPLPQAYFQPTQVIAHSGEYAAFNLTANFKRLGSVFSQDIDVLPETSYRVGFFCLHGHPSQQVKIYPQILIDSKSIGSLTITNGKGYGTAVADFQQIQGEFVTGQKQQKARVSFVLNAGGIILAGMSYDDFFVVYSQAAVNISPTIGTVGTNVCLSGWNYLPGEQVVIEPSTTTGNIASNENGAFAATFTIPVHTSGTLTIAAVGAASGKTARVLFYITPRGDFGDAPNSEIYPMNTGYFCKPDDFTDPLFLMYQAYFPIISHKTVSEECLGKSVRLEAGIYDTAYDEDGLPNIEPYKGKANQDSDDGLILPVDLKPEATNTVQFEITLSLEAPEAKRYVNILFDWNQDGHWAGNEWAVRNQGVDVPAGESRVITSHEFLAGTKSGGCWMRLVLTREPVVGTVWDGGGVFEYGESEDYLINIAATSDLWIRCSASKQSQLGQRIIYLIEYGNQGQALVGKPVITMNIPQGLTYLSNTKGAMADGNSLLWQFDKLYPEQQELLEAVFRVEPWAGENSTIVATCSISCDTNDTEFTNNMATCSTTIIPIAGNDISPVQDNLSVWPGDTNNDGVVNERDIFPIAVWWGRRGVARDNTILRWQAQSAIPWDEASQTYADANGDGRINVYDILPIGINWGKSHTVAGNTKGRQAPSLCLENIDHARYINIYKTMNAMLGSASQYDTDGSLDLTQALHRFIEEAAPPTEANSLGIKEKPLPNDTSLFQNYPNPFNPECWIPYELAERTQVMIRIYNISGQLVKTMDLGEKEAGNYTTQSQAAYWNGRNEEGEEIASGVYFYQMQAGSKRITKRAVVLK</sequence>
<evidence type="ECO:0000259" key="2">
    <source>
        <dbReference type="Pfam" id="PF01345"/>
    </source>
</evidence>
<evidence type="ECO:0008006" key="7">
    <source>
        <dbReference type="Google" id="ProtNLM"/>
    </source>
</evidence>
<dbReference type="InterPro" id="IPR001434">
    <property type="entry name" value="OmcB-like_DUF11"/>
</dbReference>
<feature type="domain" description="GEVED" evidence="4">
    <location>
        <begin position="387"/>
        <end position="469"/>
    </location>
</feature>
<dbReference type="InterPro" id="IPR045474">
    <property type="entry name" value="GEVED"/>
</dbReference>